<dbReference type="PROSITE" id="PS50082">
    <property type="entry name" value="WD_REPEATS_2"/>
    <property type="match status" value="1"/>
</dbReference>
<dbReference type="SMART" id="SM00320">
    <property type="entry name" value="WD40"/>
    <property type="match status" value="3"/>
</dbReference>
<dbReference type="PANTHER" id="PTHR44411">
    <property type="entry name" value="THO COMPLEX SUBUNIT 6 HOMOLOG"/>
    <property type="match status" value="1"/>
</dbReference>
<comment type="similarity">
    <text evidence="1">Belongs to the WD repeat THOC6 family.</text>
</comment>
<dbReference type="Proteomes" id="UP000735302">
    <property type="component" value="Unassembled WGS sequence"/>
</dbReference>
<evidence type="ECO:0000256" key="4">
    <source>
        <dbReference type="PROSITE-ProRule" id="PRU00221"/>
    </source>
</evidence>
<sequence>MSSLRDPRQSIQYMLHTAVYDICFSPCGGYIAAANKFGNVALFSLTAALSPSVQDEAKCPVYTFNVYKNGGIYSLTSTETELICAGEGDIQAYQWADIIAKNPKIVWALSIPKKGVFSHPEINSCVIDSSSDKSTLYAGAGDNNIYAWDIESGEYKSCLTGHTDYIHKISLKDNGQGLVSVSEDGSARIWDLRANEISHIVKPFEHEMCARPDLGKWLQCLALDEDNYWLVLGGGPTMSAWHLNTLTPTVTFDTPGVAQNVAMFYEDKIFSAGNSNVLNHWSLTGEHKMAVPLSPTAVYSISINDKSKSNKVMAIAGSSGYVDVCTNFGYKAFSLSFLHPSVY</sequence>
<gene>
    <name evidence="5" type="ORF">PoB_001020400</name>
</gene>
<dbReference type="GO" id="GO:0000346">
    <property type="term" value="C:transcription export complex"/>
    <property type="evidence" value="ECO:0007669"/>
    <property type="project" value="TreeGrafter"/>
</dbReference>
<accession>A0AAV3YKZ8</accession>
<dbReference type="GO" id="GO:0000347">
    <property type="term" value="C:THO complex"/>
    <property type="evidence" value="ECO:0007669"/>
    <property type="project" value="TreeGrafter"/>
</dbReference>
<dbReference type="InterPro" id="IPR001680">
    <property type="entry name" value="WD40_rpt"/>
</dbReference>
<evidence type="ECO:0000313" key="5">
    <source>
        <dbReference type="EMBL" id="GFN83698.1"/>
    </source>
</evidence>
<dbReference type="GO" id="GO:0006406">
    <property type="term" value="P:mRNA export from nucleus"/>
    <property type="evidence" value="ECO:0007669"/>
    <property type="project" value="TreeGrafter"/>
</dbReference>
<dbReference type="Gene3D" id="2.130.10.10">
    <property type="entry name" value="YVTN repeat-like/Quinoprotein amine dehydrogenase"/>
    <property type="match status" value="1"/>
</dbReference>
<dbReference type="AlphaFoldDB" id="A0AAV3YKZ8"/>
<keyword evidence="2 4" id="KW-0853">WD repeat</keyword>
<dbReference type="PROSITE" id="PS00678">
    <property type="entry name" value="WD_REPEATS_1"/>
    <property type="match status" value="1"/>
</dbReference>
<comment type="caution">
    <text evidence="5">The sequence shown here is derived from an EMBL/GenBank/DDBJ whole genome shotgun (WGS) entry which is preliminary data.</text>
</comment>
<evidence type="ECO:0000256" key="2">
    <source>
        <dbReference type="ARBA" id="ARBA00022574"/>
    </source>
</evidence>
<evidence type="ECO:0000256" key="3">
    <source>
        <dbReference type="ARBA" id="ARBA00022737"/>
    </source>
</evidence>
<protein>
    <submittedName>
        <fullName evidence="5">Phosphonoacetaldehyde hydrolase-like</fullName>
    </submittedName>
</protein>
<organism evidence="5 6">
    <name type="scientific">Plakobranchus ocellatus</name>
    <dbReference type="NCBI Taxonomy" id="259542"/>
    <lineage>
        <taxon>Eukaryota</taxon>
        <taxon>Metazoa</taxon>
        <taxon>Spiralia</taxon>
        <taxon>Lophotrochozoa</taxon>
        <taxon>Mollusca</taxon>
        <taxon>Gastropoda</taxon>
        <taxon>Heterobranchia</taxon>
        <taxon>Euthyneura</taxon>
        <taxon>Panpulmonata</taxon>
        <taxon>Sacoglossa</taxon>
        <taxon>Placobranchoidea</taxon>
        <taxon>Plakobranchidae</taxon>
        <taxon>Plakobranchus</taxon>
    </lineage>
</organism>
<dbReference type="PROSITE" id="PS50294">
    <property type="entry name" value="WD_REPEATS_REGION"/>
    <property type="match status" value="1"/>
</dbReference>
<keyword evidence="3" id="KW-0677">Repeat</keyword>
<dbReference type="InterPro" id="IPR042626">
    <property type="entry name" value="THOC6"/>
</dbReference>
<dbReference type="PANTHER" id="PTHR44411:SF1">
    <property type="entry name" value="THO COMPLEX SUBUNIT 6 HOMOLOG"/>
    <property type="match status" value="1"/>
</dbReference>
<dbReference type="InterPro" id="IPR019775">
    <property type="entry name" value="WD40_repeat_CS"/>
</dbReference>
<dbReference type="GO" id="GO:0016787">
    <property type="term" value="F:hydrolase activity"/>
    <property type="evidence" value="ECO:0007669"/>
    <property type="project" value="UniProtKB-KW"/>
</dbReference>
<dbReference type="InterPro" id="IPR015943">
    <property type="entry name" value="WD40/YVTN_repeat-like_dom_sf"/>
</dbReference>
<reference evidence="5 6" key="1">
    <citation type="journal article" date="2021" name="Elife">
        <title>Chloroplast acquisition without the gene transfer in kleptoplastic sea slugs, Plakobranchus ocellatus.</title>
        <authorList>
            <person name="Maeda T."/>
            <person name="Takahashi S."/>
            <person name="Yoshida T."/>
            <person name="Shimamura S."/>
            <person name="Takaki Y."/>
            <person name="Nagai Y."/>
            <person name="Toyoda A."/>
            <person name="Suzuki Y."/>
            <person name="Arimoto A."/>
            <person name="Ishii H."/>
            <person name="Satoh N."/>
            <person name="Nishiyama T."/>
            <person name="Hasebe M."/>
            <person name="Maruyama T."/>
            <person name="Minagawa J."/>
            <person name="Obokata J."/>
            <person name="Shigenobu S."/>
        </authorList>
    </citation>
    <scope>NUCLEOTIDE SEQUENCE [LARGE SCALE GENOMIC DNA]</scope>
</reference>
<proteinExistence type="inferred from homology"/>
<dbReference type="InterPro" id="IPR036322">
    <property type="entry name" value="WD40_repeat_dom_sf"/>
</dbReference>
<name>A0AAV3YKZ8_9GAST</name>
<dbReference type="SUPFAM" id="SSF50978">
    <property type="entry name" value="WD40 repeat-like"/>
    <property type="match status" value="1"/>
</dbReference>
<keyword evidence="6" id="KW-1185">Reference proteome</keyword>
<evidence type="ECO:0000256" key="1">
    <source>
        <dbReference type="ARBA" id="ARBA00009728"/>
    </source>
</evidence>
<feature type="repeat" description="WD" evidence="4">
    <location>
        <begin position="159"/>
        <end position="200"/>
    </location>
</feature>
<dbReference type="Pfam" id="PF00400">
    <property type="entry name" value="WD40"/>
    <property type="match status" value="1"/>
</dbReference>
<dbReference type="EMBL" id="BLXT01001211">
    <property type="protein sequence ID" value="GFN83698.1"/>
    <property type="molecule type" value="Genomic_DNA"/>
</dbReference>
<evidence type="ECO:0000313" key="6">
    <source>
        <dbReference type="Proteomes" id="UP000735302"/>
    </source>
</evidence>
<keyword evidence="5" id="KW-0378">Hydrolase</keyword>